<protein>
    <submittedName>
        <fullName evidence="3">ABC-type glycerol-3-phosphate transport system substrate-binding protein</fullName>
    </submittedName>
</protein>
<evidence type="ECO:0000256" key="1">
    <source>
        <dbReference type="SAM" id="MobiDB-lite"/>
    </source>
</evidence>
<keyword evidence="4" id="KW-1185">Reference proteome</keyword>
<organism evidence="3 4">
    <name type="scientific">Streptomyces stelliscabiei</name>
    <dbReference type="NCBI Taxonomy" id="146820"/>
    <lineage>
        <taxon>Bacteria</taxon>
        <taxon>Bacillati</taxon>
        <taxon>Actinomycetota</taxon>
        <taxon>Actinomycetes</taxon>
        <taxon>Kitasatosporales</taxon>
        <taxon>Streptomycetaceae</taxon>
        <taxon>Streptomyces</taxon>
    </lineage>
</organism>
<reference evidence="3 4" key="1">
    <citation type="submission" date="2020-10" db="EMBL/GenBank/DDBJ databases">
        <title>Sequencing the genomes of 1000 actinobacteria strains.</title>
        <authorList>
            <person name="Klenk H.-P."/>
        </authorList>
    </citation>
    <scope>NUCLEOTIDE SEQUENCE [LARGE SCALE GENOMIC DNA]</scope>
    <source>
        <strain evidence="3 4">DSM 41803</strain>
    </source>
</reference>
<dbReference type="RefSeq" id="WP_046914910.1">
    <property type="nucleotide sequence ID" value="NZ_JADBGF010000001.1"/>
</dbReference>
<feature type="region of interest" description="Disordered" evidence="1">
    <location>
        <begin position="23"/>
        <end position="46"/>
    </location>
</feature>
<dbReference type="Proteomes" id="UP000629287">
    <property type="component" value="Unassembled WGS sequence"/>
</dbReference>
<dbReference type="OrthoDB" id="4318012at2"/>
<feature type="chain" id="PRO_5039277698" evidence="2">
    <location>
        <begin position="22"/>
        <end position="160"/>
    </location>
</feature>
<keyword evidence="2" id="KW-0732">Signal</keyword>
<dbReference type="GeneID" id="86829655"/>
<dbReference type="EMBL" id="JADBGF010000001">
    <property type="protein sequence ID" value="MBE1598968.1"/>
    <property type="molecule type" value="Genomic_DNA"/>
</dbReference>
<evidence type="ECO:0000313" key="4">
    <source>
        <dbReference type="Proteomes" id="UP000629287"/>
    </source>
</evidence>
<accession>A0A8I0PC42</accession>
<dbReference type="AlphaFoldDB" id="A0A8I0PC42"/>
<gene>
    <name evidence="3" type="ORF">H4687_005097</name>
</gene>
<sequence length="160" mass="16996">MRRTATAIAALAALLALGACGSGGTDTSKADTEPTASTPETSKNPYTIENCKAILEESYTEDSPRDLSSEPECAGFTNDEYQQAVKDVLAGHVDDILDDAATESYYDEGWESLDADGQQTTCELLKSDGPDAVGDLLDSLLDDPSLDGQEMAEYLLAEKC</sequence>
<feature type="signal peptide" evidence="2">
    <location>
        <begin position="1"/>
        <end position="21"/>
    </location>
</feature>
<comment type="caution">
    <text evidence="3">The sequence shown here is derived from an EMBL/GenBank/DDBJ whole genome shotgun (WGS) entry which is preliminary data.</text>
</comment>
<proteinExistence type="predicted"/>
<evidence type="ECO:0000256" key="2">
    <source>
        <dbReference type="SAM" id="SignalP"/>
    </source>
</evidence>
<feature type="compositionally biased region" description="Polar residues" evidence="1">
    <location>
        <begin position="34"/>
        <end position="46"/>
    </location>
</feature>
<name>A0A8I0PC42_9ACTN</name>
<dbReference type="PROSITE" id="PS51257">
    <property type="entry name" value="PROKAR_LIPOPROTEIN"/>
    <property type="match status" value="1"/>
</dbReference>
<evidence type="ECO:0000313" key="3">
    <source>
        <dbReference type="EMBL" id="MBE1598968.1"/>
    </source>
</evidence>